<dbReference type="Proteomes" id="UP000729402">
    <property type="component" value="Unassembled WGS sequence"/>
</dbReference>
<accession>A0A8J5R6A9</accession>
<evidence type="ECO:0000313" key="1">
    <source>
        <dbReference type="EMBL" id="KAG8043017.1"/>
    </source>
</evidence>
<reference evidence="1" key="1">
    <citation type="journal article" date="2021" name="bioRxiv">
        <title>Whole Genome Assembly and Annotation of Northern Wild Rice, Zizania palustris L., Supports a Whole Genome Duplication in the Zizania Genus.</title>
        <authorList>
            <person name="Haas M."/>
            <person name="Kono T."/>
            <person name="Macchietto M."/>
            <person name="Millas R."/>
            <person name="McGilp L."/>
            <person name="Shao M."/>
            <person name="Duquette J."/>
            <person name="Hirsch C.N."/>
            <person name="Kimball J."/>
        </authorList>
    </citation>
    <scope>NUCLEOTIDE SEQUENCE</scope>
    <source>
        <tissue evidence="1">Fresh leaf tissue</tissue>
    </source>
</reference>
<dbReference type="AlphaFoldDB" id="A0A8J5R6A9"/>
<reference evidence="1" key="2">
    <citation type="submission" date="2021-02" db="EMBL/GenBank/DDBJ databases">
        <authorList>
            <person name="Kimball J.A."/>
            <person name="Haas M.W."/>
            <person name="Macchietto M."/>
            <person name="Kono T."/>
            <person name="Duquette J."/>
            <person name="Shao M."/>
        </authorList>
    </citation>
    <scope>NUCLEOTIDE SEQUENCE</scope>
    <source>
        <tissue evidence="1">Fresh leaf tissue</tissue>
    </source>
</reference>
<organism evidence="1 2">
    <name type="scientific">Zizania palustris</name>
    <name type="common">Northern wild rice</name>
    <dbReference type="NCBI Taxonomy" id="103762"/>
    <lineage>
        <taxon>Eukaryota</taxon>
        <taxon>Viridiplantae</taxon>
        <taxon>Streptophyta</taxon>
        <taxon>Embryophyta</taxon>
        <taxon>Tracheophyta</taxon>
        <taxon>Spermatophyta</taxon>
        <taxon>Magnoliopsida</taxon>
        <taxon>Liliopsida</taxon>
        <taxon>Poales</taxon>
        <taxon>Poaceae</taxon>
        <taxon>BOP clade</taxon>
        <taxon>Oryzoideae</taxon>
        <taxon>Oryzeae</taxon>
        <taxon>Zizaniinae</taxon>
        <taxon>Zizania</taxon>
    </lineage>
</organism>
<name>A0A8J5R6A9_ZIZPA</name>
<comment type="caution">
    <text evidence="1">The sequence shown here is derived from an EMBL/GenBank/DDBJ whole genome shotgun (WGS) entry which is preliminary data.</text>
</comment>
<keyword evidence="2" id="KW-1185">Reference proteome</keyword>
<proteinExistence type="predicted"/>
<evidence type="ECO:0000313" key="2">
    <source>
        <dbReference type="Proteomes" id="UP000729402"/>
    </source>
</evidence>
<sequence length="95" mass="11050">MCVVWREKLRLERGEIVLFIARREAACCRRSRRSGMWSPEPKKTACASPGSEKMTCVSPREEAYVRLRMCVSRRMKLRSERGEMASFSVDKEATF</sequence>
<protein>
    <submittedName>
        <fullName evidence="1">Uncharacterized protein</fullName>
    </submittedName>
</protein>
<gene>
    <name evidence="1" type="ORF">GUJ93_ZPchr0092g38066</name>
</gene>
<dbReference type="EMBL" id="JAAALK010001321">
    <property type="protein sequence ID" value="KAG8043017.1"/>
    <property type="molecule type" value="Genomic_DNA"/>
</dbReference>